<accession>A0A1A8TKR5</accession>
<keyword evidence="1" id="KW-1133">Transmembrane helix</keyword>
<feature type="transmembrane region" description="Helical" evidence="1">
    <location>
        <begin position="123"/>
        <end position="146"/>
    </location>
</feature>
<keyword evidence="1" id="KW-0812">Transmembrane</keyword>
<dbReference type="RefSeq" id="WP_067017783.1">
    <property type="nucleotide sequence ID" value="NZ_FLOB01000007.1"/>
</dbReference>
<feature type="transmembrane region" description="Helical" evidence="1">
    <location>
        <begin position="210"/>
        <end position="231"/>
    </location>
</feature>
<sequence>MELKTLAIIMLILQPIFVYLYINSVVRPSIFIAITVPMSIFYGHDFLHALFIFGGVNLVGVLLVKLAERKGYTAFSPSYFFSGVICWFMLFGIIRFIASYLSLPSVQKISASFHELLAFPEPVWWPVIAFLSVSVAALAMSATILVSDGNRFAASKFLVLYGVISPILPLFGNYFWISQGVTFLVVVCVLGACQKHFFKDNIEDENRIALGFAGALLLSILLYVINGFFHWY</sequence>
<keyword evidence="3" id="KW-1185">Reference proteome</keyword>
<evidence type="ECO:0000256" key="1">
    <source>
        <dbReference type="SAM" id="Phobius"/>
    </source>
</evidence>
<feature type="transmembrane region" description="Helical" evidence="1">
    <location>
        <begin position="7"/>
        <end position="26"/>
    </location>
</feature>
<feature type="transmembrane region" description="Helical" evidence="1">
    <location>
        <begin position="158"/>
        <end position="175"/>
    </location>
</feature>
<protein>
    <submittedName>
        <fullName evidence="2">Uncharacterized protein</fullName>
    </submittedName>
</protein>
<dbReference type="Proteomes" id="UP000092544">
    <property type="component" value="Unassembled WGS sequence"/>
</dbReference>
<reference evidence="2 3" key="1">
    <citation type="submission" date="2016-06" db="EMBL/GenBank/DDBJ databases">
        <authorList>
            <person name="Kjaerup R.B."/>
            <person name="Dalgaard T.S."/>
            <person name="Juul-Madsen H.R."/>
        </authorList>
    </citation>
    <scope>NUCLEOTIDE SEQUENCE [LARGE SCALE GENOMIC DNA]</scope>
    <source>
        <strain evidence="2 3">CECT 8886</strain>
    </source>
</reference>
<organism evidence="2 3">
    <name type="scientific">Marinomonas spartinae</name>
    <dbReference type="NCBI Taxonomy" id="1792290"/>
    <lineage>
        <taxon>Bacteria</taxon>
        <taxon>Pseudomonadati</taxon>
        <taxon>Pseudomonadota</taxon>
        <taxon>Gammaproteobacteria</taxon>
        <taxon>Oceanospirillales</taxon>
        <taxon>Oceanospirillaceae</taxon>
        <taxon>Marinomonas</taxon>
    </lineage>
</organism>
<dbReference type="OrthoDB" id="7068375at2"/>
<name>A0A1A8TKR5_9GAMM</name>
<dbReference type="EMBL" id="FLOB01000007">
    <property type="protein sequence ID" value="SBS34153.1"/>
    <property type="molecule type" value="Genomic_DNA"/>
</dbReference>
<gene>
    <name evidence="2" type="ORF">MSP8886_02979</name>
</gene>
<proteinExistence type="predicted"/>
<evidence type="ECO:0000313" key="3">
    <source>
        <dbReference type="Proteomes" id="UP000092544"/>
    </source>
</evidence>
<dbReference type="STRING" id="1792290.MSP8886_02979"/>
<feature type="transmembrane region" description="Helical" evidence="1">
    <location>
        <begin position="46"/>
        <end position="67"/>
    </location>
</feature>
<evidence type="ECO:0000313" key="2">
    <source>
        <dbReference type="EMBL" id="SBS34153.1"/>
    </source>
</evidence>
<feature type="transmembrane region" description="Helical" evidence="1">
    <location>
        <begin position="79"/>
        <end position="103"/>
    </location>
</feature>
<dbReference type="AlphaFoldDB" id="A0A1A8TKR5"/>
<keyword evidence="1" id="KW-0472">Membrane</keyword>